<dbReference type="Proteomes" id="UP000183997">
    <property type="component" value="Unassembled WGS sequence"/>
</dbReference>
<protein>
    <submittedName>
        <fullName evidence="1">Uncharacterized protein</fullName>
    </submittedName>
</protein>
<name>A0A1M6SBA6_9FIRM</name>
<accession>A0A1M6SBA6</accession>
<reference evidence="2" key="1">
    <citation type="submission" date="2016-11" db="EMBL/GenBank/DDBJ databases">
        <authorList>
            <person name="Varghese N."/>
            <person name="Submissions S."/>
        </authorList>
    </citation>
    <scope>NUCLEOTIDE SEQUENCE [LARGE SCALE GENOMIC DNA]</scope>
    <source>
        <strain evidence="2">DSM 10349</strain>
    </source>
</reference>
<sequence>MSLCVAMISKDCAFVGVDSAVSSVIHDKIYRVHEKGKKIWTFNNQIIFCSGKMTLSNLIMDTYEKQEIRTIDNLIKIAKEIEYKHKDEISISSLGECTISEILFVEVKNNKVLSYIIYPSKNYEINLINPGEGTTIWTGGFKSSEANKLINKYMYEGLKRDRNFNLAYAYQQTYDNVADEGVGGILKIYSISESGTDKFYDGKIEEKNIKRLIKLNDSYYTTSDTKVLVQNANNKNYNYIYLGNSNFELAPFRVNLQGDLTVQNADVHGRIDCEELKIDGTDVKDELNQLASSIEGTTLKTGVGGITKIEGNIVMAPGSSINWENLPSDVASTGQIPTKPGDIGALPASALPSYITSTKITSTTIESPNIVGGKISSNTTINVGTDATIGNNLYLNPSNWSGIHWGSTGVNIYSDSGAKSLILNAPGGVYAGGQRIDQPLTGVVAIFG</sequence>
<dbReference type="EMBL" id="FRAR01000013">
    <property type="protein sequence ID" value="SHK41986.1"/>
    <property type="molecule type" value="Genomic_DNA"/>
</dbReference>
<keyword evidence="2" id="KW-1185">Reference proteome</keyword>
<dbReference type="RefSeq" id="WP_072913263.1">
    <property type="nucleotide sequence ID" value="NZ_FRAR01000013.1"/>
</dbReference>
<dbReference type="STRING" id="1121421.SAMN02745123_01782"/>
<evidence type="ECO:0000313" key="2">
    <source>
        <dbReference type="Proteomes" id="UP000183997"/>
    </source>
</evidence>
<organism evidence="1 2">
    <name type="scientific">Desulforamulus aeronauticus DSM 10349</name>
    <dbReference type="NCBI Taxonomy" id="1121421"/>
    <lineage>
        <taxon>Bacteria</taxon>
        <taxon>Bacillati</taxon>
        <taxon>Bacillota</taxon>
        <taxon>Clostridia</taxon>
        <taxon>Eubacteriales</taxon>
        <taxon>Peptococcaceae</taxon>
        <taxon>Desulforamulus</taxon>
    </lineage>
</organism>
<dbReference type="AlphaFoldDB" id="A0A1M6SBA6"/>
<gene>
    <name evidence="1" type="ORF">SAMN02745123_01782</name>
</gene>
<proteinExistence type="predicted"/>
<evidence type="ECO:0000313" key="1">
    <source>
        <dbReference type="EMBL" id="SHK41986.1"/>
    </source>
</evidence>
<dbReference type="OrthoDB" id="5090100at2"/>